<accession>A0A2D3I736</accession>
<dbReference type="EMBL" id="MF768985">
    <property type="protein sequence ID" value="ATU84231.1"/>
    <property type="molecule type" value="Genomic_DNA"/>
</dbReference>
<sequence length="60" mass="7092">MLWQGRKLGANLHAQEAPLISWAQFHSSSIEVYYWRCPFLPILFLNDFLPRLRIVQSVSF</sequence>
<reference evidence="1" key="1">
    <citation type="journal article" date="2018" name="Aquaculture">
        <title>Complete genome sequence of a white spot syndrome virus associated with a disease incursion in Australia.</title>
        <authorList>
            <person name="Oakey J."/>
            <person name="Smith C.S."/>
        </authorList>
    </citation>
    <scope>NUCLEOTIDE SEQUENCE [LARGE SCALE GENOMIC DNA]</scope>
    <source>
        <strain evidence="1">WSSV-AU</strain>
    </source>
</reference>
<organism evidence="1">
    <name type="scientific">White spot syndrome virus</name>
    <dbReference type="NCBI Taxonomy" id="342409"/>
    <lineage>
        <taxon>Viruses</taxon>
        <taxon>Viruses incertae sedis</taxon>
        <taxon>Naldaviricetes</taxon>
        <taxon>Nimaviridae</taxon>
        <taxon>Whispovirus</taxon>
    </lineage>
</organism>
<name>A0A2D3I736_9VIRU</name>
<dbReference type="Proteomes" id="UP000267516">
    <property type="component" value="Segment"/>
</dbReference>
<protein>
    <submittedName>
        <fullName evidence="1">ORF1252</fullName>
    </submittedName>
</protein>
<proteinExistence type="predicted"/>
<evidence type="ECO:0000313" key="1">
    <source>
        <dbReference type="EMBL" id="ATU84231.1"/>
    </source>
</evidence>